<dbReference type="EMBL" id="QKKF02009707">
    <property type="protein sequence ID" value="RZF45205.1"/>
    <property type="molecule type" value="Genomic_DNA"/>
</dbReference>
<feature type="transmembrane region" description="Helical" evidence="5">
    <location>
        <begin position="65"/>
        <end position="86"/>
    </location>
</feature>
<proteinExistence type="predicted"/>
<dbReference type="Pfam" id="PF13906">
    <property type="entry name" value="AA_permease_C"/>
    <property type="match status" value="1"/>
</dbReference>
<keyword evidence="4 5" id="KW-0472">Membrane</keyword>
<feature type="transmembrane region" description="Helical" evidence="5">
    <location>
        <begin position="535"/>
        <end position="556"/>
    </location>
</feature>
<dbReference type="GO" id="GO:0000064">
    <property type="term" value="F:L-ornithine transmembrane transporter activity"/>
    <property type="evidence" value="ECO:0007669"/>
    <property type="project" value="TreeGrafter"/>
</dbReference>
<feature type="transmembrane region" description="Helical" evidence="5">
    <location>
        <begin position="35"/>
        <end position="59"/>
    </location>
</feature>
<feature type="transmembrane region" description="Helical" evidence="5">
    <location>
        <begin position="562"/>
        <end position="580"/>
    </location>
</feature>
<evidence type="ECO:0000256" key="1">
    <source>
        <dbReference type="ARBA" id="ARBA00004141"/>
    </source>
</evidence>
<feature type="transmembrane region" description="Helical" evidence="5">
    <location>
        <begin position="189"/>
        <end position="210"/>
    </location>
</feature>
<dbReference type="GO" id="GO:0005886">
    <property type="term" value="C:plasma membrane"/>
    <property type="evidence" value="ECO:0007669"/>
    <property type="project" value="TreeGrafter"/>
</dbReference>
<dbReference type="FunCoup" id="A0A482XGQ3">
    <property type="interactions" value="103"/>
</dbReference>
<gene>
    <name evidence="7" type="ORF">LSTR_LSTR011102</name>
</gene>
<reference evidence="7 8" key="1">
    <citation type="journal article" date="2017" name="Gigascience">
        <title>Genome sequence of the small brown planthopper, Laodelphax striatellus.</title>
        <authorList>
            <person name="Zhu J."/>
            <person name="Jiang F."/>
            <person name="Wang X."/>
            <person name="Yang P."/>
            <person name="Bao Y."/>
            <person name="Zhao W."/>
            <person name="Wang W."/>
            <person name="Lu H."/>
            <person name="Wang Q."/>
            <person name="Cui N."/>
            <person name="Li J."/>
            <person name="Chen X."/>
            <person name="Luo L."/>
            <person name="Yu J."/>
            <person name="Kang L."/>
            <person name="Cui F."/>
        </authorList>
    </citation>
    <scope>NUCLEOTIDE SEQUENCE [LARGE SCALE GENOMIC DNA]</scope>
    <source>
        <strain evidence="7">Lst14</strain>
    </source>
</reference>
<feature type="transmembrane region" description="Helical" evidence="5">
    <location>
        <begin position="278"/>
        <end position="303"/>
    </location>
</feature>
<feature type="transmembrane region" description="Helical" evidence="5">
    <location>
        <begin position="323"/>
        <end position="344"/>
    </location>
</feature>
<dbReference type="OrthoDB" id="3900342at2759"/>
<feature type="transmembrane region" description="Helical" evidence="5">
    <location>
        <begin position="374"/>
        <end position="393"/>
    </location>
</feature>
<evidence type="ECO:0000256" key="5">
    <source>
        <dbReference type="SAM" id="Phobius"/>
    </source>
</evidence>
<dbReference type="FunFam" id="1.20.1740.10:FF:000010">
    <property type="entry name" value="probable cationic amino acid transporter"/>
    <property type="match status" value="1"/>
</dbReference>
<accession>A0A482XGQ3</accession>
<dbReference type="GO" id="GO:0097638">
    <property type="term" value="P:L-arginine import across plasma membrane"/>
    <property type="evidence" value="ECO:0007669"/>
    <property type="project" value="TreeGrafter"/>
</dbReference>
<evidence type="ECO:0000256" key="4">
    <source>
        <dbReference type="ARBA" id="ARBA00023136"/>
    </source>
</evidence>
<dbReference type="GO" id="GO:0015189">
    <property type="term" value="F:L-lysine transmembrane transporter activity"/>
    <property type="evidence" value="ECO:0007669"/>
    <property type="project" value="TreeGrafter"/>
</dbReference>
<feature type="transmembrane region" description="Helical" evidence="5">
    <location>
        <begin position="506"/>
        <end position="523"/>
    </location>
</feature>
<evidence type="ECO:0000313" key="8">
    <source>
        <dbReference type="Proteomes" id="UP000291343"/>
    </source>
</evidence>
<keyword evidence="2 5" id="KW-0812">Transmembrane</keyword>
<dbReference type="PANTHER" id="PTHR43243:SF95">
    <property type="entry name" value="LD37241P"/>
    <property type="match status" value="1"/>
</dbReference>
<dbReference type="Proteomes" id="UP000291343">
    <property type="component" value="Unassembled WGS sequence"/>
</dbReference>
<evidence type="ECO:0000313" key="7">
    <source>
        <dbReference type="EMBL" id="RZF45205.1"/>
    </source>
</evidence>
<evidence type="ECO:0000259" key="6">
    <source>
        <dbReference type="Pfam" id="PF13906"/>
    </source>
</evidence>
<dbReference type="STRING" id="195883.A0A482XGQ3"/>
<dbReference type="GO" id="GO:0061459">
    <property type="term" value="F:L-arginine transmembrane transporter activity"/>
    <property type="evidence" value="ECO:0007669"/>
    <property type="project" value="TreeGrafter"/>
</dbReference>
<dbReference type="Pfam" id="PF13520">
    <property type="entry name" value="AA_permease_2"/>
    <property type="match status" value="1"/>
</dbReference>
<organism evidence="7 8">
    <name type="scientific">Laodelphax striatellus</name>
    <name type="common">Small brown planthopper</name>
    <name type="synonym">Delphax striatella</name>
    <dbReference type="NCBI Taxonomy" id="195883"/>
    <lineage>
        <taxon>Eukaryota</taxon>
        <taxon>Metazoa</taxon>
        <taxon>Ecdysozoa</taxon>
        <taxon>Arthropoda</taxon>
        <taxon>Hexapoda</taxon>
        <taxon>Insecta</taxon>
        <taxon>Pterygota</taxon>
        <taxon>Neoptera</taxon>
        <taxon>Paraneoptera</taxon>
        <taxon>Hemiptera</taxon>
        <taxon>Auchenorrhyncha</taxon>
        <taxon>Fulgoroidea</taxon>
        <taxon>Delphacidae</taxon>
        <taxon>Criomorphinae</taxon>
        <taxon>Laodelphax</taxon>
    </lineage>
</organism>
<keyword evidence="8" id="KW-1185">Reference proteome</keyword>
<dbReference type="SMR" id="A0A482XGQ3"/>
<feature type="transmembrane region" description="Helical" evidence="5">
    <location>
        <begin position="472"/>
        <end position="494"/>
    </location>
</feature>
<dbReference type="PANTHER" id="PTHR43243">
    <property type="entry name" value="INNER MEMBRANE TRANSPORTER YGJI-RELATED"/>
    <property type="match status" value="1"/>
</dbReference>
<evidence type="ECO:0000256" key="2">
    <source>
        <dbReference type="ARBA" id="ARBA00022692"/>
    </source>
</evidence>
<dbReference type="Gene3D" id="1.20.1740.10">
    <property type="entry name" value="Amino acid/polyamine transporter I"/>
    <property type="match status" value="1"/>
</dbReference>
<feature type="transmembrane region" description="Helical" evidence="5">
    <location>
        <begin position="98"/>
        <end position="120"/>
    </location>
</feature>
<dbReference type="InterPro" id="IPR029485">
    <property type="entry name" value="CAT_C"/>
</dbReference>
<protein>
    <recommendedName>
        <fullName evidence="6">Cationic amino acid transporter C-terminal domain-containing protein</fullName>
    </recommendedName>
</protein>
<dbReference type="AlphaFoldDB" id="A0A482XGQ3"/>
<feature type="transmembrane region" description="Helical" evidence="5">
    <location>
        <begin position="166"/>
        <end position="183"/>
    </location>
</feature>
<dbReference type="InterPro" id="IPR002293">
    <property type="entry name" value="AA/rel_permease1"/>
</dbReference>
<feature type="domain" description="Cationic amino acid transporter C-terminal" evidence="6">
    <location>
        <begin position="535"/>
        <end position="585"/>
    </location>
</feature>
<name>A0A482XGQ3_LAOST</name>
<sequence length="616" mass="67447">MRTKLNNLFRVLARRKTEDDEVAESKHQLARVLELLDLTALGVGSTLGVGVYVLAGAIARNDSGPAVTVAFLVAAIASAFSGVCYAEFAARVPKAGSAYIYSYVSVGELAAFIIGWNLILEYVIGTASVARGLSNYVDNLLGYVMKNTLTKLFPLHVSFLSPYPDFFSCGLILVQAMILSWGVKESTTLNNIFTAVNLLTVATVIVCGCWKADVKNWMIKKEDIPANVRGGEGGFMPYGVSGIMAGAAKCFFGFVGFDCVATTGEEAKNPQRNIPLSIVLSLIIIFLSYFGIATVMTLMYPYYLQDPDAPLPFVFNEVGLPSIKLAVTIGAIFALCTCLLGAMFPLPRILYAMSHDGLLYEFLSRVHPVSKTPVLATLLSGVFAGIMAAIFNLEQLIDMMSIGTLLAYTIVAICVLVLRYRDPNPIMYETPLLRRQNGITGTNLTTNRIGNMISQLFNLTMMKYPNSSTERISFWAITAMITGLWSTCLCLIYMEPALAGGDSHAVGIVAIVVAATLITLLVLHRQPQSNTPLTFKVPCVPLIPALSIFMNSYLMLKLDMHTWIRFGIWLFIGMVIYLTYSIRNSVEGIRDRISAVERKPTQTGRKQLTKNDTTKF</sequence>
<dbReference type="InParanoid" id="A0A482XGQ3"/>
<feature type="transmembrane region" description="Helical" evidence="5">
    <location>
        <begin position="399"/>
        <end position="418"/>
    </location>
</feature>
<comment type="subcellular location">
    <subcellularLocation>
        <location evidence="1">Membrane</location>
        <topology evidence="1">Multi-pass membrane protein</topology>
    </subcellularLocation>
</comment>
<keyword evidence="3 5" id="KW-1133">Transmembrane helix</keyword>
<evidence type="ECO:0000256" key="3">
    <source>
        <dbReference type="ARBA" id="ARBA00022989"/>
    </source>
</evidence>
<dbReference type="PIRSF" id="PIRSF006060">
    <property type="entry name" value="AA_transporter"/>
    <property type="match status" value="1"/>
</dbReference>
<comment type="caution">
    <text evidence="7">The sequence shown here is derived from an EMBL/GenBank/DDBJ whole genome shotgun (WGS) entry which is preliminary data.</text>
</comment>